<keyword evidence="2" id="KW-1185">Reference proteome</keyword>
<evidence type="ECO:0000313" key="1">
    <source>
        <dbReference type="EMBL" id="AVO22112.1"/>
    </source>
</evidence>
<accession>A0A2P1JSP1</accession>
<reference evidence="1 2" key="1">
    <citation type="submission" date="2018-02" db="EMBL/GenBank/DDBJ databases">
        <authorList>
            <person name="Waits A.C."/>
            <person name="Pillay I."/>
            <person name="Garlena R.A."/>
            <person name="Russell D.A."/>
            <person name="Pope W.H."/>
            <person name="Jacobs-Sera D."/>
            <person name="Hatfull G.F."/>
        </authorList>
    </citation>
    <scope>NUCLEOTIDE SEQUENCE [LARGE SCALE GENOMIC DNA]</scope>
</reference>
<evidence type="ECO:0000313" key="2">
    <source>
        <dbReference type="Proteomes" id="UP000240307"/>
    </source>
</evidence>
<protein>
    <submittedName>
        <fullName evidence="1">Uncharacterized protein</fullName>
    </submittedName>
</protein>
<sequence length="59" mass="6770">MDKTENQQIAEACDSLLDVLREVVPETTIDYRVQQVERWVGQLFEQAIHEGVKTSDHLG</sequence>
<organism evidence="1 2">
    <name type="scientific">Gordonia phage Waits</name>
    <dbReference type="NCBI Taxonomy" id="2108120"/>
    <lineage>
        <taxon>Viruses</taxon>
        <taxon>Duplodnaviria</taxon>
        <taxon>Heunggongvirae</taxon>
        <taxon>Uroviricota</taxon>
        <taxon>Caudoviricetes</taxon>
        <taxon>Soupsvirus</taxon>
        <taxon>Soupsvirus wait</taxon>
    </lineage>
</organism>
<dbReference type="RefSeq" id="YP_009624600.1">
    <property type="nucleotide sequence ID" value="NC_042123.1"/>
</dbReference>
<dbReference type="KEGG" id="vg:40101448"/>
<proteinExistence type="predicted"/>
<dbReference type="GeneID" id="40101448"/>
<dbReference type="EMBL" id="MH001454">
    <property type="protein sequence ID" value="AVO22112.1"/>
    <property type="molecule type" value="Genomic_DNA"/>
</dbReference>
<gene>
    <name evidence="1" type="primary">85</name>
    <name evidence="1" type="ORF">PBI_WAITS_85</name>
</gene>
<dbReference type="Proteomes" id="UP000240307">
    <property type="component" value="Segment"/>
</dbReference>
<name>A0A2P1JSP1_9CAUD</name>